<evidence type="ECO:0000313" key="3">
    <source>
        <dbReference type="Proteomes" id="UP000829069"/>
    </source>
</evidence>
<evidence type="ECO:0000313" key="2">
    <source>
        <dbReference type="EMBL" id="UNK46353.1"/>
    </source>
</evidence>
<dbReference type="PANTHER" id="PTHR33993">
    <property type="entry name" value="GLYOXALASE-RELATED"/>
    <property type="match status" value="1"/>
</dbReference>
<dbReference type="Pfam" id="PF22677">
    <property type="entry name" value="Ble-like_N"/>
    <property type="match status" value="1"/>
</dbReference>
<dbReference type="InterPro" id="IPR029068">
    <property type="entry name" value="Glyas_Bleomycin-R_OHBP_Dase"/>
</dbReference>
<dbReference type="InterPro" id="IPR037523">
    <property type="entry name" value="VOC_core"/>
</dbReference>
<dbReference type="Gene3D" id="3.10.180.10">
    <property type="entry name" value="2,3-Dihydroxybiphenyl 1,2-Dioxygenase, domain 1"/>
    <property type="match status" value="1"/>
</dbReference>
<name>A0ABY3WB15_9MICC</name>
<dbReference type="PANTHER" id="PTHR33993:SF2">
    <property type="entry name" value="VOC DOMAIN-CONTAINING PROTEIN"/>
    <property type="match status" value="1"/>
</dbReference>
<dbReference type="Proteomes" id="UP000829069">
    <property type="component" value="Chromosome"/>
</dbReference>
<dbReference type="CDD" id="cd07247">
    <property type="entry name" value="SgaA_N_like"/>
    <property type="match status" value="1"/>
</dbReference>
<gene>
    <name evidence="2" type="ORF">MNQ99_03000</name>
</gene>
<dbReference type="InterPro" id="IPR053863">
    <property type="entry name" value="Glyoxy/Ble-like_N"/>
</dbReference>
<dbReference type="EMBL" id="CP093326">
    <property type="protein sequence ID" value="UNK46353.1"/>
    <property type="molecule type" value="Genomic_DNA"/>
</dbReference>
<feature type="domain" description="VOC" evidence="1">
    <location>
        <begin position="17"/>
        <end position="140"/>
    </location>
</feature>
<dbReference type="SUPFAM" id="SSF54593">
    <property type="entry name" value="Glyoxalase/Bleomycin resistance protein/Dihydroxybiphenyl dioxygenase"/>
    <property type="match status" value="1"/>
</dbReference>
<keyword evidence="3" id="KW-1185">Reference proteome</keyword>
<accession>A0ABY3WB15</accession>
<dbReference type="RefSeq" id="WP_241914393.1">
    <property type="nucleotide sequence ID" value="NZ_CP093326.1"/>
</dbReference>
<proteinExistence type="predicted"/>
<dbReference type="PROSITE" id="PS51819">
    <property type="entry name" value="VOC"/>
    <property type="match status" value="1"/>
</dbReference>
<protein>
    <submittedName>
        <fullName evidence="2">VOC family protein</fullName>
    </submittedName>
</protein>
<evidence type="ECO:0000259" key="1">
    <source>
        <dbReference type="PROSITE" id="PS51819"/>
    </source>
</evidence>
<reference evidence="2 3" key="1">
    <citation type="submission" date="2022-03" db="EMBL/GenBank/DDBJ databases">
        <title>Isotopic signatures of nitrous oxide derived from detoxification processes.</title>
        <authorList>
            <person name="Behrendt U."/>
            <person name="Buchen C."/>
            <person name="Well R."/>
            <person name="Ulrich A."/>
            <person name="Rohe L."/>
            <person name="Kolb S."/>
            <person name="Schloter M."/>
            <person name="Horn M.A."/>
            <person name="Augustin J."/>
        </authorList>
    </citation>
    <scope>NUCLEOTIDE SEQUENCE [LARGE SCALE GENOMIC DNA]</scope>
    <source>
        <strain evidence="2 3">S4-C24</strain>
    </source>
</reference>
<organism evidence="2 3">
    <name type="scientific">Arthrobacter sulfonylureivorans</name>
    <dbReference type="NCBI Taxonomy" id="2486855"/>
    <lineage>
        <taxon>Bacteria</taxon>
        <taxon>Bacillati</taxon>
        <taxon>Actinomycetota</taxon>
        <taxon>Actinomycetes</taxon>
        <taxon>Micrococcales</taxon>
        <taxon>Micrococcaceae</taxon>
        <taxon>Arthrobacter</taxon>
    </lineage>
</organism>
<sequence>MDSVDIRSPAKEYLMARPVHFEIQADDVERAKAFYTKAFGWTFEDYSQMTGTPYFGVLTGPEGEPGINGGLQQRPVPAPAAGQGTNAWVVTMEVDDYDATERKILDAGGQTALPKFALPGMAWQGYYLDTEGNTIGIHQPDERAGTQ</sequence>
<dbReference type="InterPro" id="IPR052164">
    <property type="entry name" value="Anthracycline_SecMetBiosynth"/>
</dbReference>